<dbReference type="InterPro" id="IPR015943">
    <property type="entry name" value="WD40/YVTN_repeat-like_dom_sf"/>
</dbReference>
<dbReference type="EMBL" id="CP144697">
    <property type="protein sequence ID" value="WVZ14309.1"/>
    <property type="molecule type" value="Genomic_DNA"/>
</dbReference>
<organism evidence="1 2">
    <name type="scientific">Vigna mungo</name>
    <name type="common">Black gram</name>
    <name type="synonym">Phaseolus mungo</name>
    <dbReference type="NCBI Taxonomy" id="3915"/>
    <lineage>
        <taxon>Eukaryota</taxon>
        <taxon>Viridiplantae</taxon>
        <taxon>Streptophyta</taxon>
        <taxon>Embryophyta</taxon>
        <taxon>Tracheophyta</taxon>
        <taxon>Spermatophyta</taxon>
        <taxon>Magnoliopsida</taxon>
        <taxon>eudicotyledons</taxon>
        <taxon>Gunneridae</taxon>
        <taxon>Pentapetalae</taxon>
        <taxon>rosids</taxon>
        <taxon>fabids</taxon>
        <taxon>Fabales</taxon>
        <taxon>Fabaceae</taxon>
        <taxon>Papilionoideae</taxon>
        <taxon>50 kb inversion clade</taxon>
        <taxon>NPAAA clade</taxon>
        <taxon>indigoferoid/millettioid clade</taxon>
        <taxon>Phaseoleae</taxon>
        <taxon>Vigna</taxon>
    </lineage>
</organism>
<dbReference type="PANTHER" id="PTHR47467:SF1">
    <property type="entry name" value="WD40 REPEAT-CONTAINING PROTEIN"/>
    <property type="match status" value="1"/>
</dbReference>
<dbReference type="Proteomes" id="UP001374535">
    <property type="component" value="Chromosome 4"/>
</dbReference>
<evidence type="ECO:0000313" key="1">
    <source>
        <dbReference type="EMBL" id="WVZ14309.1"/>
    </source>
</evidence>
<dbReference type="InterPro" id="IPR036322">
    <property type="entry name" value="WD40_repeat_dom_sf"/>
</dbReference>
<dbReference type="PANTHER" id="PTHR47467">
    <property type="entry name" value="OS01G0867200 PROTEIN"/>
    <property type="match status" value="1"/>
</dbReference>
<dbReference type="SUPFAM" id="SSF50978">
    <property type="entry name" value="WD40 repeat-like"/>
    <property type="match status" value="1"/>
</dbReference>
<name>A0AAQ3NQ68_VIGMU</name>
<dbReference type="AlphaFoldDB" id="A0AAQ3NQ68"/>
<sequence>MLEAKCLKKAVVPSTLIDDPSPGSIQCTRLALRVCEDRRSCVVYIASGPHIYKLHIALGESSVNEGKDSLLIPEHTEIIASSLLNRCPHRSEIQSIALAEVESCGDVMLGSVDSYGHLIVSKLDASGEDVDKLTYSALPHDNGIGEGSWSGLCFCPNQWSTTAVARSFCKTIDIYDQDMHIRTLRPLWYPTSLNFLQNVVKGDQSSTLAITEGSQLSIWDLRMKENGGCVRRVCGIPGDIFYAVSISSNGNVAVGGADRTVTIYDPRRWSALSRWVHCSKYEVSFNNFFALISEFFLPV</sequence>
<accession>A0AAQ3NQ68</accession>
<reference evidence="1 2" key="1">
    <citation type="journal article" date="2023" name="Life. Sci Alliance">
        <title>Evolutionary insights into 3D genome organization and epigenetic landscape of Vigna mungo.</title>
        <authorList>
            <person name="Junaid A."/>
            <person name="Singh B."/>
            <person name="Bhatia S."/>
        </authorList>
    </citation>
    <scope>NUCLEOTIDE SEQUENCE [LARGE SCALE GENOMIC DNA]</scope>
    <source>
        <strain evidence="1">Urdbean</strain>
    </source>
</reference>
<dbReference type="Gene3D" id="2.130.10.10">
    <property type="entry name" value="YVTN repeat-like/Quinoprotein amine dehydrogenase"/>
    <property type="match status" value="1"/>
</dbReference>
<proteinExistence type="predicted"/>
<protein>
    <submittedName>
        <fullName evidence="1">Uncharacterized protein</fullName>
    </submittedName>
</protein>
<gene>
    <name evidence="1" type="ORF">V8G54_011875</name>
</gene>
<keyword evidence="2" id="KW-1185">Reference proteome</keyword>
<evidence type="ECO:0000313" key="2">
    <source>
        <dbReference type="Proteomes" id="UP001374535"/>
    </source>
</evidence>